<protein>
    <submittedName>
        <fullName evidence="1">Uncharacterized protein</fullName>
    </submittedName>
</protein>
<reference evidence="1" key="1">
    <citation type="journal article" date="2019" name="Sci. Rep.">
        <title>Draft genome of Tanacetum cinerariifolium, the natural source of mosquito coil.</title>
        <authorList>
            <person name="Yamashiro T."/>
            <person name="Shiraishi A."/>
            <person name="Satake H."/>
            <person name="Nakayama K."/>
        </authorList>
    </citation>
    <scope>NUCLEOTIDE SEQUENCE</scope>
</reference>
<organism evidence="1">
    <name type="scientific">Tanacetum cinerariifolium</name>
    <name type="common">Dalmatian daisy</name>
    <name type="synonym">Chrysanthemum cinerariifolium</name>
    <dbReference type="NCBI Taxonomy" id="118510"/>
    <lineage>
        <taxon>Eukaryota</taxon>
        <taxon>Viridiplantae</taxon>
        <taxon>Streptophyta</taxon>
        <taxon>Embryophyta</taxon>
        <taxon>Tracheophyta</taxon>
        <taxon>Spermatophyta</taxon>
        <taxon>Magnoliopsida</taxon>
        <taxon>eudicotyledons</taxon>
        <taxon>Gunneridae</taxon>
        <taxon>Pentapetalae</taxon>
        <taxon>asterids</taxon>
        <taxon>campanulids</taxon>
        <taxon>Asterales</taxon>
        <taxon>Asteraceae</taxon>
        <taxon>Asteroideae</taxon>
        <taxon>Anthemideae</taxon>
        <taxon>Anthemidinae</taxon>
        <taxon>Tanacetum</taxon>
    </lineage>
</organism>
<proteinExistence type="predicted"/>
<name>A0A6L2LJT2_TANCI</name>
<evidence type="ECO:0000313" key="1">
    <source>
        <dbReference type="EMBL" id="GEU62053.1"/>
    </source>
</evidence>
<sequence>MEKLLAINSFPRPLENFHVNTIIETLPTSIPVKDSDSQREEIDMFTDMDDLMLPGIESDDYDSEWDIHFLEELLVNDSISLPENESSNFDHQDDLSFPRPPQEPPDVEIFFDLSPIQEKSEDTILTPTSPLRASGISLGWNFALKITPQCLKTLVFDVLFRFTRASHPLFAISLGKSNILDHYRLTFIAFSMLRLRNLEDIVWYRYVKNYKEMAKTGQERTRDCKECSKAGLENIPTSPKAQQKPN</sequence>
<dbReference type="EMBL" id="BKCJ010004608">
    <property type="protein sequence ID" value="GEU62053.1"/>
    <property type="molecule type" value="Genomic_DNA"/>
</dbReference>
<gene>
    <name evidence="1" type="ORF">Tci_034031</name>
</gene>
<accession>A0A6L2LJT2</accession>
<comment type="caution">
    <text evidence="1">The sequence shown here is derived from an EMBL/GenBank/DDBJ whole genome shotgun (WGS) entry which is preliminary data.</text>
</comment>
<dbReference type="AlphaFoldDB" id="A0A6L2LJT2"/>